<evidence type="ECO:0000256" key="2">
    <source>
        <dbReference type="SAM" id="SignalP"/>
    </source>
</evidence>
<evidence type="ECO:0000313" key="4">
    <source>
        <dbReference type="Proteomes" id="UP000007721"/>
    </source>
</evidence>
<evidence type="ECO:0000313" key="3">
    <source>
        <dbReference type="EMBL" id="ACM19525.2"/>
    </source>
</evidence>
<dbReference type="EMBL" id="CP001390">
    <property type="protein sequence ID" value="ACM19525.2"/>
    <property type="molecule type" value="Genomic_DNA"/>
</dbReference>
<dbReference type="STRING" id="316067.Geob_1165"/>
<sequence>MARFSLLVLLIMLAVLSGCSKLTTENYEKIKMGMDYGEVAGILGKPDSCSEALFAKSCIWGNEQKNITVNFVGDKTILFTSKNIR</sequence>
<dbReference type="Gene3D" id="3.30.1450.10">
    <property type="match status" value="1"/>
</dbReference>
<evidence type="ECO:0000256" key="1">
    <source>
        <dbReference type="ARBA" id="ARBA00022729"/>
    </source>
</evidence>
<accession>B9M3B5</accession>
<dbReference type="SUPFAM" id="SSF55648">
    <property type="entry name" value="beta-lactamase-inhibitor protein, BLIP"/>
    <property type="match status" value="1"/>
</dbReference>
<dbReference type="AlphaFoldDB" id="B9M3B5"/>
<evidence type="ECO:0008006" key="5">
    <source>
        <dbReference type="Google" id="ProtNLM"/>
    </source>
</evidence>
<keyword evidence="4" id="KW-1185">Reference proteome</keyword>
<feature type="signal peptide" evidence="2">
    <location>
        <begin position="1"/>
        <end position="20"/>
    </location>
</feature>
<dbReference type="Proteomes" id="UP000007721">
    <property type="component" value="Chromosome"/>
</dbReference>
<dbReference type="HOGENOM" id="CLU_179293_1_0_7"/>
<dbReference type="OrthoDB" id="5422169at2"/>
<gene>
    <name evidence="3" type="ordered locus">Geob_1165</name>
</gene>
<name>B9M3B5_GEODF</name>
<protein>
    <recommendedName>
        <fullName evidence="5">DUF3862 domain-containing protein</fullName>
    </recommendedName>
</protein>
<dbReference type="InterPro" id="IPR037873">
    <property type="entry name" value="BamE-like"/>
</dbReference>
<dbReference type="eggNOG" id="ENOG5032Y5Q">
    <property type="taxonomic scope" value="Bacteria"/>
</dbReference>
<dbReference type="PROSITE" id="PS51257">
    <property type="entry name" value="PROKAR_LIPOPROTEIN"/>
    <property type="match status" value="1"/>
</dbReference>
<dbReference type="InterPro" id="IPR024221">
    <property type="entry name" value="BLIP_dom_sf"/>
</dbReference>
<reference evidence="3 4" key="1">
    <citation type="submission" date="2009-01" db="EMBL/GenBank/DDBJ databases">
        <title>Complete sequence of Geobacter sp. FRC-32.</title>
        <authorList>
            <consortium name="US DOE Joint Genome Institute"/>
            <person name="Lucas S."/>
            <person name="Copeland A."/>
            <person name="Lapidus A."/>
            <person name="Glavina del Rio T."/>
            <person name="Dalin E."/>
            <person name="Tice H."/>
            <person name="Bruce D."/>
            <person name="Goodwin L."/>
            <person name="Pitluck S."/>
            <person name="Saunders E."/>
            <person name="Brettin T."/>
            <person name="Detter J.C."/>
            <person name="Han C."/>
            <person name="Larimer F."/>
            <person name="Land M."/>
            <person name="Hauser L."/>
            <person name="Kyrpides N."/>
            <person name="Ovchinnikova G."/>
            <person name="Kostka J."/>
            <person name="Richardson P."/>
        </authorList>
    </citation>
    <scope>NUCLEOTIDE SEQUENCE [LARGE SCALE GENOMIC DNA]</scope>
    <source>
        <strain evidence="4">DSM 22248 / JCM 15807 / FRC-32</strain>
    </source>
</reference>
<dbReference type="KEGG" id="geo:Geob_1165"/>
<feature type="chain" id="PRO_5002886472" description="DUF3862 domain-containing protein" evidence="2">
    <location>
        <begin position="21"/>
        <end position="85"/>
    </location>
</feature>
<organism evidence="3 4">
    <name type="scientific">Geotalea daltonii (strain DSM 22248 / JCM 15807 / FRC-32)</name>
    <name type="common">Geobacter daltonii</name>
    <dbReference type="NCBI Taxonomy" id="316067"/>
    <lineage>
        <taxon>Bacteria</taxon>
        <taxon>Pseudomonadati</taxon>
        <taxon>Thermodesulfobacteriota</taxon>
        <taxon>Desulfuromonadia</taxon>
        <taxon>Geobacterales</taxon>
        <taxon>Geobacteraceae</taxon>
        <taxon>Geotalea</taxon>
    </lineage>
</organism>
<proteinExistence type="predicted"/>
<keyword evidence="1 2" id="KW-0732">Signal</keyword>